<gene>
    <name evidence="9" type="ORF">NIASO_04650</name>
</gene>
<feature type="domain" description="PPIase FKBP-type" evidence="8">
    <location>
        <begin position="228"/>
        <end position="314"/>
    </location>
</feature>
<dbReference type="STRING" id="929713.NIASO_04650"/>
<evidence type="ECO:0000313" key="10">
    <source>
        <dbReference type="Proteomes" id="UP000003586"/>
    </source>
</evidence>
<dbReference type="SUPFAM" id="SSF54534">
    <property type="entry name" value="FKBP-like"/>
    <property type="match status" value="1"/>
</dbReference>
<accession>W0F733</accession>
<organism evidence="9 10">
    <name type="scientific">Niabella soli DSM 19437</name>
    <dbReference type="NCBI Taxonomy" id="929713"/>
    <lineage>
        <taxon>Bacteria</taxon>
        <taxon>Pseudomonadati</taxon>
        <taxon>Bacteroidota</taxon>
        <taxon>Chitinophagia</taxon>
        <taxon>Chitinophagales</taxon>
        <taxon>Chitinophagaceae</taxon>
        <taxon>Niabella</taxon>
    </lineage>
</organism>
<protein>
    <recommendedName>
        <fullName evidence="3 6">peptidylprolyl isomerase</fullName>
        <ecNumber evidence="3 6">5.2.1.8</ecNumber>
    </recommendedName>
</protein>
<evidence type="ECO:0000256" key="6">
    <source>
        <dbReference type="PROSITE-ProRule" id="PRU00277"/>
    </source>
</evidence>
<proteinExistence type="inferred from homology"/>
<dbReference type="GO" id="GO:0003755">
    <property type="term" value="F:peptidyl-prolyl cis-trans isomerase activity"/>
    <property type="evidence" value="ECO:0007669"/>
    <property type="project" value="UniProtKB-KW"/>
</dbReference>
<evidence type="ECO:0000256" key="4">
    <source>
        <dbReference type="ARBA" id="ARBA00023110"/>
    </source>
</evidence>
<dbReference type="HOGENOM" id="CLU_047811_0_0_10"/>
<name>W0F733_9BACT</name>
<dbReference type="EMBL" id="CP007035">
    <property type="protein sequence ID" value="AHF17254.1"/>
    <property type="molecule type" value="Genomic_DNA"/>
</dbReference>
<dbReference type="RefSeq" id="WP_245605221.1">
    <property type="nucleotide sequence ID" value="NZ_CP007035.1"/>
</dbReference>
<comment type="similarity">
    <text evidence="2">Belongs to the FKBP-type PPIase family.</text>
</comment>
<dbReference type="PANTHER" id="PTHR43811:SF19">
    <property type="entry name" value="39 KDA FK506-BINDING NUCLEAR PROTEIN"/>
    <property type="match status" value="1"/>
</dbReference>
<dbReference type="PROSITE" id="PS50059">
    <property type="entry name" value="FKBP_PPIASE"/>
    <property type="match status" value="1"/>
</dbReference>
<evidence type="ECO:0000256" key="1">
    <source>
        <dbReference type="ARBA" id="ARBA00000971"/>
    </source>
</evidence>
<dbReference type="KEGG" id="nso:NIASO_04650"/>
<dbReference type="PROSITE" id="PS51257">
    <property type="entry name" value="PROKAR_LIPOPROTEIN"/>
    <property type="match status" value="1"/>
</dbReference>
<keyword evidence="10" id="KW-1185">Reference proteome</keyword>
<evidence type="ECO:0000256" key="5">
    <source>
        <dbReference type="ARBA" id="ARBA00023235"/>
    </source>
</evidence>
<keyword evidence="4 6" id="KW-0697">Rotamase</keyword>
<dbReference type="InterPro" id="IPR046357">
    <property type="entry name" value="PPIase_dom_sf"/>
</dbReference>
<dbReference type="PANTHER" id="PTHR43811">
    <property type="entry name" value="FKBP-TYPE PEPTIDYL-PROLYL CIS-TRANS ISOMERASE FKPA"/>
    <property type="match status" value="1"/>
</dbReference>
<evidence type="ECO:0000256" key="7">
    <source>
        <dbReference type="SAM" id="MobiDB-lite"/>
    </source>
</evidence>
<dbReference type="EC" id="5.2.1.8" evidence="3 6"/>
<dbReference type="eggNOG" id="COG0545">
    <property type="taxonomic scope" value="Bacteria"/>
</dbReference>
<dbReference type="AlphaFoldDB" id="W0F733"/>
<evidence type="ECO:0000259" key="8">
    <source>
        <dbReference type="PROSITE" id="PS50059"/>
    </source>
</evidence>
<feature type="region of interest" description="Disordered" evidence="7">
    <location>
        <begin position="164"/>
        <end position="183"/>
    </location>
</feature>
<reference evidence="9 10" key="1">
    <citation type="submission" date="2013-12" db="EMBL/GenBank/DDBJ databases">
        <authorList>
            <consortium name="DOE Joint Genome Institute"/>
            <person name="Eisen J."/>
            <person name="Huntemann M."/>
            <person name="Han J."/>
            <person name="Chen A."/>
            <person name="Kyrpides N."/>
            <person name="Mavromatis K."/>
            <person name="Markowitz V."/>
            <person name="Palaniappan K."/>
            <person name="Ivanova N."/>
            <person name="Schaumberg A."/>
            <person name="Pati A."/>
            <person name="Liolios K."/>
            <person name="Nordberg H.P."/>
            <person name="Cantor M.N."/>
            <person name="Hua S.X."/>
            <person name="Woyke T."/>
        </authorList>
    </citation>
    <scope>NUCLEOTIDE SEQUENCE [LARGE SCALE GENOMIC DNA]</scope>
    <source>
        <strain evidence="10">DSM 19437</strain>
    </source>
</reference>
<sequence>MEAKMKSIKGIGFFLFVAIIFASCKNAGFKTTPAGVQYRLFDGGSKDSTKIGEVLKMNQTIRVSGSGDSLLHSTYGGMPFFTQVQALPSMPAIYAPDAIYALLKKGDSAVVILSVDSLLKRGQLQEAQLPPFVKKSDELVYTFKVLDVIKDEKAARQAFQNELGAEGERQIEQQESNSAAFEKSGEKQKQIAVVADYLKKKSISATRTPMGVFVKMDNPGSGAQVATGKEVTVKYTGRTLNGDRPFDSNIITAEISTDGGDIPGLEEGLKQFKQGGKGVIYIPGFLAYTHDVPSNAPFKAFEPLYFEVEIQKVADAAKSGK</sequence>
<dbReference type="Gene3D" id="3.10.50.40">
    <property type="match status" value="1"/>
</dbReference>
<dbReference type="InterPro" id="IPR001179">
    <property type="entry name" value="PPIase_FKBP_dom"/>
</dbReference>
<evidence type="ECO:0000256" key="2">
    <source>
        <dbReference type="ARBA" id="ARBA00006577"/>
    </source>
</evidence>
<evidence type="ECO:0000256" key="3">
    <source>
        <dbReference type="ARBA" id="ARBA00013194"/>
    </source>
</evidence>
<evidence type="ECO:0000313" key="9">
    <source>
        <dbReference type="EMBL" id="AHF17254.1"/>
    </source>
</evidence>
<keyword evidence="5 6" id="KW-0413">Isomerase</keyword>
<dbReference type="Pfam" id="PF00254">
    <property type="entry name" value="FKBP_C"/>
    <property type="match status" value="1"/>
</dbReference>
<dbReference type="Proteomes" id="UP000003586">
    <property type="component" value="Chromosome"/>
</dbReference>
<comment type="catalytic activity">
    <reaction evidence="1 6">
        <text>[protein]-peptidylproline (omega=180) = [protein]-peptidylproline (omega=0)</text>
        <dbReference type="Rhea" id="RHEA:16237"/>
        <dbReference type="Rhea" id="RHEA-COMP:10747"/>
        <dbReference type="Rhea" id="RHEA-COMP:10748"/>
        <dbReference type="ChEBI" id="CHEBI:83833"/>
        <dbReference type="ChEBI" id="CHEBI:83834"/>
        <dbReference type="EC" id="5.2.1.8"/>
    </reaction>
</comment>